<sequence>MKMINLKLSDLEQFKSSYNYTLECDSCQIIFQRSVKQIRKNIKDNKKFAFCSNKCQGKLLTHNIIKICPTCNKKFKAKDNRNLHCSKSCSLKGRTHSIETIHKIKNTLTNKQRILPTPYTYKQNKDKITKIFLCKCKKCNFIGSYRTQRLYCAKCENNYSENGRSKYLFTFNVYDYPDLFDLSLLDIYGWRKTKGKNKNINGVSRDHKVSVHDAILNNYDPYYIKHPLNCELMLHSDNQKKGTKSSLTYEELVSLVDNYELVGPGRL</sequence>
<evidence type="ECO:0000313" key="1">
    <source>
        <dbReference type="EMBL" id="AFC21860.1"/>
    </source>
</evidence>
<organism evidence="1 2">
    <name type="scientific">Cronobacter phage vB_CsaM_GAP32</name>
    <dbReference type="NCBI Taxonomy" id="1141136"/>
    <lineage>
        <taxon>Viruses</taxon>
        <taxon>Duplodnaviria</taxon>
        <taxon>Heunggongvirae</taxon>
        <taxon>Uroviricota</taxon>
        <taxon>Caudoviricetes</taxon>
        <taxon>Mimasvirus</taxon>
        <taxon>Mimasvirus GAP32</taxon>
    </lineage>
</organism>
<gene>
    <name evidence="1" type="ORF">GAP32_407</name>
</gene>
<evidence type="ECO:0000313" key="2">
    <source>
        <dbReference type="Proteomes" id="UP000000457"/>
    </source>
</evidence>
<proteinExistence type="predicted"/>
<dbReference type="KEGG" id="vg:13994291"/>
<name>K4F9P3_9CAUD</name>
<dbReference type="GeneID" id="13994291"/>
<protein>
    <submittedName>
        <fullName evidence="1">Uncharacterized protein</fullName>
    </submittedName>
</protein>
<keyword evidence="2" id="KW-1185">Reference proteome</keyword>
<dbReference type="Proteomes" id="UP000000457">
    <property type="component" value="Segment"/>
</dbReference>
<reference evidence="1 2" key="1">
    <citation type="journal article" date="2014" name="Virology">
        <title>Supersize me: Cronobacter sakazakii phage GAP32.</title>
        <authorList>
            <person name="Abbasifar R."/>
            <person name="Griffiths M.W."/>
            <person name="Sabour P.M."/>
            <person name="Ackermann H.-W."/>
            <person name="Vandersteegen K."/>
            <person name="Lavigne R."/>
            <person name="Noben J.-P."/>
            <person name="Villa A.A."/>
            <person name="Abbasifar A."/>
            <person name="Nash J.H.E."/>
            <person name="Kropinski A.M."/>
        </authorList>
    </citation>
    <scope>NUCLEOTIDE SEQUENCE [LARGE SCALE GENOMIC DNA]</scope>
    <source>
        <strain evidence="1">GAP-32</strain>
    </source>
</reference>
<dbReference type="EMBL" id="JN882285">
    <property type="protein sequence ID" value="AFC21860.1"/>
    <property type="molecule type" value="Genomic_DNA"/>
</dbReference>
<accession>K4F9P3</accession>
<dbReference type="RefSeq" id="YP_006987515.1">
    <property type="nucleotide sequence ID" value="NC_019401.1"/>
</dbReference>